<dbReference type="GO" id="GO:0043200">
    <property type="term" value="P:response to amino acid"/>
    <property type="evidence" value="ECO:0007669"/>
    <property type="project" value="TreeGrafter"/>
</dbReference>
<keyword evidence="1" id="KW-0805">Transcription regulation</keyword>
<sequence>MKIDELDVRIVQLFTEDSGIGVLAASRALGVARPTVQARLDKLRAAGVIQGVAPALNPARFGYPVMAIVSIEISQGVGHVPVGEALREIPEVIEMYTVSGDHDVMVRVVARSNDDLQRVLDAINATGAVNRTRSVVVLQTHFQNRVLPLFAQVGGVGAKPSGQEPE</sequence>
<evidence type="ECO:0000259" key="4">
    <source>
        <dbReference type="PROSITE" id="PS50956"/>
    </source>
</evidence>
<evidence type="ECO:0000313" key="6">
    <source>
        <dbReference type="Proteomes" id="UP000277871"/>
    </source>
</evidence>
<evidence type="ECO:0000256" key="2">
    <source>
        <dbReference type="ARBA" id="ARBA00023125"/>
    </source>
</evidence>
<dbReference type="InterPro" id="IPR019887">
    <property type="entry name" value="Tscrpt_reg_AsnC/Lrp_C"/>
</dbReference>
<organism evidence="5 6">
    <name type="scientific">Kocuria tytonicola</name>
    <dbReference type="NCBI Taxonomy" id="2055946"/>
    <lineage>
        <taxon>Bacteria</taxon>
        <taxon>Bacillati</taxon>
        <taxon>Actinomycetota</taxon>
        <taxon>Actinomycetes</taxon>
        <taxon>Micrococcales</taxon>
        <taxon>Micrococcaceae</taxon>
        <taxon>Kocuria</taxon>
    </lineage>
</organism>
<dbReference type="Gene3D" id="1.10.10.10">
    <property type="entry name" value="Winged helix-like DNA-binding domain superfamily/Winged helix DNA-binding domain"/>
    <property type="match status" value="1"/>
</dbReference>
<dbReference type="PRINTS" id="PR00033">
    <property type="entry name" value="HTHASNC"/>
</dbReference>
<proteinExistence type="predicted"/>
<dbReference type="InterPro" id="IPR036390">
    <property type="entry name" value="WH_DNA-bd_sf"/>
</dbReference>
<evidence type="ECO:0000256" key="3">
    <source>
        <dbReference type="ARBA" id="ARBA00023163"/>
    </source>
</evidence>
<dbReference type="InterPro" id="IPR019888">
    <property type="entry name" value="Tscrpt_reg_AsnC-like"/>
</dbReference>
<dbReference type="SMART" id="SM00344">
    <property type="entry name" value="HTH_ASNC"/>
    <property type="match status" value="1"/>
</dbReference>
<keyword evidence="2" id="KW-0238">DNA-binding</keyword>
<dbReference type="PROSITE" id="PS50956">
    <property type="entry name" value="HTH_ASNC_2"/>
    <property type="match status" value="1"/>
</dbReference>
<dbReference type="Pfam" id="PF13404">
    <property type="entry name" value="HTH_AsnC-type"/>
    <property type="match status" value="1"/>
</dbReference>
<comment type="caution">
    <text evidence="5">The sequence shown here is derived from an EMBL/GenBank/DDBJ whole genome shotgun (WGS) entry which is preliminary data.</text>
</comment>
<dbReference type="GO" id="GO:0005829">
    <property type="term" value="C:cytosol"/>
    <property type="evidence" value="ECO:0007669"/>
    <property type="project" value="TreeGrafter"/>
</dbReference>
<dbReference type="InterPro" id="IPR000485">
    <property type="entry name" value="AsnC-type_HTH_dom"/>
</dbReference>
<keyword evidence="6" id="KW-1185">Reference proteome</keyword>
<dbReference type="PANTHER" id="PTHR30154">
    <property type="entry name" value="LEUCINE-RESPONSIVE REGULATORY PROTEIN"/>
    <property type="match status" value="1"/>
</dbReference>
<dbReference type="CDD" id="cd00090">
    <property type="entry name" value="HTH_ARSR"/>
    <property type="match status" value="1"/>
</dbReference>
<evidence type="ECO:0000313" key="5">
    <source>
        <dbReference type="EMBL" id="RLY91607.1"/>
    </source>
</evidence>
<reference evidence="5 6" key="1">
    <citation type="submission" date="2018-10" db="EMBL/GenBank/DDBJ databases">
        <title>Kocuria tytonicola, new bacteria from the preen glands of American barn owls (Tyto furcata).</title>
        <authorList>
            <person name="Braun M.S."/>
            <person name="Wang E."/>
            <person name="Zimmermann S."/>
            <person name="Boutin S."/>
            <person name="Wagner H."/>
            <person name="Wink M."/>
        </authorList>
    </citation>
    <scope>NUCLEOTIDE SEQUENCE [LARGE SCALE GENOMIC DNA]</scope>
    <source>
        <strain evidence="5 6">473</strain>
    </source>
</reference>
<dbReference type="EMBL" id="RDEX01000003">
    <property type="protein sequence ID" value="RLY91607.1"/>
    <property type="molecule type" value="Genomic_DNA"/>
</dbReference>
<dbReference type="GO" id="GO:0043565">
    <property type="term" value="F:sequence-specific DNA binding"/>
    <property type="evidence" value="ECO:0007669"/>
    <property type="project" value="InterPro"/>
</dbReference>
<name>A0A3L9L3R2_9MICC</name>
<feature type="domain" description="HTH asnC-type" evidence="4">
    <location>
        <begin position="3"/>
        <end position="64"/>
    </location>
</feature>
<dbReference type="InterPro" id="IPR011991">
    <property type="entry name" value="ArsR-like_HTH"/>
</dbReference>
<dbReference type="SUPFAM" id="SSF46785">
    <property type="entry name" value="Winged helix' DNA-binding domain"/>
    <property type="match status" value="1"/>
</dbReference>
<evidence type="ECO:0000256" key="1">
    <source>
        <dbReference type="ARBA" id="ARBA00023015"/>
    </source>
</evidence>
<protein>
    <submittedName>
        <fullName evidence="5">Lrp/AsnC family transcriptional regulator</fullName>
    </submittedName>
</protein>
<dbReference type="Proteomes" id="UP000277871">
    <property type="component" value="Unassembled WGS sequence"/>
</dbReference>
<dbReference type="InterPro" id="IPR036388">
    <property type="entry name" value="WH-like_DNA-bd_sf"/>
</dbReference>
<dbReference type="Pfam" id="PF01037">
    <property type="entry name" value="AsnC_trans_reg"/>
    <property type="match status" value="1"/>
</dbReference>
<keyword evidence="3" id="KW-0804">Transcription</keyword>
<dbReference type="Gene3D" id="3.30.70.920">
    <property type="match status" value="1"/>
</dbReference>
<dbReference type="AlphaFoldDB" id="A0A3L9L3R2"/>
<dbReference type="InterPro" id="IPR011008">
    <property type="entry name" value="Dimeric_a/b-barrel"/>
</dbReference>
<accession>A0A3L9L3R2</accession>
<dbReference type="SUPFAM" id="SSF54909">
    <property type="entry name" value="Dimeric alpha+beta barrel"/>
    <property type="match status" value="1"/>
</dbReference>
<dbReference type="RefSeq" id="WP_121865084.1">
    <property type="nucleotide sequence ID" value="NZ_RDEX01000003.1"/>
</dbReference>
<dbReference type="PANTHER" id="PTHR30154:SF34">
    <property type="entry name" value="TRANSCRIPTIONAL REGULATOR AZLB"/>
    <property type="match status" value="1"/>
</dbReference>
<gene>
    <name evidence="5" type="ORF">EAE32_10225</name>
</gene>